<evidence type="ECO:0000313" key="3">
    <source>
        <dbReference type="Proteomes" id="UP001155586"/>
    </source>
</evidence>
<feature type="signal peptide" evidence="1">
    <location>
        <begin position="1"/>
        <end position="23"/>
    </location>
</feature>
<dbReference type="AlphaFoldDB" id="A0A9X3HUI1"/>
<sequence>MKNSTSFILLAPLLLLNSYSVTAAMIGETFLVSTDIDRTQFYPFSVFLDIERPNLELNYNQQLSRFDDAETILTEGSNIPSEEATLFNYQLHVVRNTSICRSVFNEQEILLADIMSLMVDGEPIEEGEISPPYSFEHIDETGFVYGTNQLLLRSKEIEEDGVSCKGLVVLHTELMI</sequence>
<dbReference type="Proteomes" id="UP001155586">
    <property type="component" value="Unassembled WGS sequence"/>
</dbReference>
<accession>A0A9X3HUI1</accession>
<feature type="chain" id="PRO_5040939820" evidence="1">
    <location>
        <begin position="24"/>
        <end position="176"/>
    </location>
</feature>
<dbReference type="RefSeq" id="WP_265689692.1">
    <property type="nucleotide sequence ID" value="NZ_JAKRRX010000303.1"/>
</dbReference>
<name>A0A9X3HUI1_9VIBR</name>
<evidence type="ECO:0000313" key="2">
    <source>
        <dbReference type="EMBL" id="MCW8336613.1"/>
    </source>
</evidence>
<protein>
    <submittedName>
        <fullName evidence="2">Uncharacterized protein</fullName>
    </submittedName>
</protein>
<keyword evidence="1" id="KW-0732">Signal</keyword>
<comment type="caution">
    <text evidence="2">The sequence shown here is derived from an EMBL/GenBank/DDBJ whole genome shotgun (WGS) entry which is preliminary data.</text>
</comment>
<reference evidence="2" key="1">
    <citation type="submission" date="2022-02" db="EMBL/GenBank/DDBJ databases">
        <title>Vibrio sp. nov., a new bacterium isolated from Bohai sea, China.</title>
        <authorList>
            <person name="Yuan Y."/>
        </authorList>
    </citation>
    <scope>NUCLEOTIDE SEQUENCE</scope>
    <source>
        <strain evidence="2">DBSS07</strain>
    </source>
</reference>
<organism evidence="2 3">
    <name type="scientific">Vibrio paucivorans</name>
    <dbReference type="NCBI Taxonomy" id="2829489"/>
    <lineage>
        <taxon>Bacteria</taxon>
        <taxon>Pseudomonadati</taxon>
        <taxon>Pseudomonadota</taxon>
        <taxon>Gammaproteobacteria</taxon>
        <taxon>Vibrionales</taxon>
        <taxon>Vibrionaceae</taxon>
        <taxon>Vibrio</taxon>
    </lineage>
</organism>
<keyword evidence="3" id="KW-1185">Reference proteome</keyword>
<evidence type="ECO:0000256" key="1">
    <source>
        <dbReference type="SAM" id="SignalP"/>
    </source>
</evidence>
<dbReference type="EMBL" id="JAKRRX010000303">
    <property type="protein sequence ID" value="MCW8336613.1"/>
    <property type="molecule type" value="Genomic_DNA"/>
</dbReference>
<gene>
    <name evidence="2" type="ORF">MD483_22660</name>
</gene>
<proteinExistence type="predicted"/>